<dbReference type="OrthoDB" id="6133115at2759"/>
<gene>
    <name evidence="3" type="primary">Contig1717.g1861</name>
    <name evidence="3" type="ORF">STYLEM_4515</name>
</gene>
<dbReference type="PROSITE" id="PS51154">
    <property type="entry name" value="MACRO"/>
    <property type="match status" value="1"/>
</dbReference>
<feature type="region of interest" description="Disordered" evidence="1">
    <location>
        <begin position="416"/>
        <end position="441"/>
    </location>
</feature>
<feature type="region of interest" description="Disordered" evidence="1">
    <location>
        <begin position="1"/>
        <end position="65"/>
    </location>
</feature>
<dbReference type="Proteomes" id="UP000039865">
    <property type="component" value="Unassembled WGS sequence"/>
</dbReference>
<feature type="compositionally biased region" description="Low complexity" evidence="1">
    <location>
        <begin position="36"/>
        <end position="46"/>
    </location>
</feature>
<dbReference type="PANTHER" id="PTHR11106:SF111">
    <property type="entry name" value="MACRO DOMAIN-CONTAINING PROTEIN"/>
    <property type="match status" value="1"/>
</dbReference>
<feature type="region of interest" description="Disordered" evidence="1">
    <location>
        <begin position="646"/>
        <end position="694"/>
    </location>
</feature>
<evidence type="ECO:0000313" key="4">
    <source>
        <dbReference type="Proteomes" id="UP000039865"/>
    </source>
</evidence>
<feature type="compositionally biased region" description="Low complexity" evidence="1">
    <location>
        <begin position="416"/>
        <end position="430"/>
    </location>
</feature>
<evidence type="ECO:0000259" key="2">
    <source>
        <dbReference type="PROSITE" id="PS51154"/>
    </source>
</evidence>
<dbReference type="InterPro" id="IPR043472">
    <property type="entry name" value="Macro_dom-like"/>
</dbReference>
<feature type="domain" description="Macro" evidence="2">
    <location>
        <begin position="147"/>
        <end position="321"/>
    </location>
</feature>
<accession>A0A078A052</accession>
<feature type="region of interest" description="Disordered" evidence="1">
    <location>
        <begin position="94"/>
        <end position="116"/>
    </location>
</feature>
<evidence type="ECO:0000313" key="3">
    <source>
        <dbReference type="EMBL" id="CDW75525.1"/>
    </source>
</evidence>
<keyword evidence="4" id="KW-1185">Reference proteome</keyword>
<feature type="region of interest" description="Disordered" evidence="1">
    <location>
        <begin position="609"/>
        <end position="631"/>
    </location>
</feature>
<proteinExistence type="predicted"/>
<dbReference type="Gene3D" id="3.40.220.10">
    <property type="entry name" value="Leucine Aminopeptidase, subunit E, domain 1"/>
    <property type="match status" value="1"/>
</dbReference>
<dbReference type="PANTHER" id="PTHR11106">
    <property type="entry name" value="GANGLIOSIDE INDUCED DIFFERENTIATION ASSOCIATED PROTEIN 2-RELATED"/>
    <property type="match status" value="1"/>
</dbReference>
<feature type="compositionally biased region" description="Basic and acidic residues" evidence="1">
    <location>
        <begin position="618"/>
        <end position="631"/>
    </location>
</feature>
<organism evidence="3 4">
    <name type="scientific">Stylonychia lemnae</name>
    <name type="common">Ciliate</name>
    <dbReference type="NCBI Taxonomy" id="5949"/>
    <lineage>
        <taxon>Eukaryota</taxon>
        <taxon>Sar</taxon>
        <taxon>Alveolata</taxon>
        <taxon>Ciliophora</taxon>
        <taxon>Intramacronucleata</taxon>
        <taxon>Spirotrichea</taxon>
        <taxon>Stichotrichia</taxon>
        <taxon>Sporadotrichida</taxon>
        <taxon>Oxytrichidae</taxon>
        <taxon>Stylonychinae</taxon>
        <taxon>Stylonychia</taxon>
    </lineage>
</organism>
<reference evidence="3 4" key="1">
    <citation type="submission" date="2014-06" db="EMBL/GenBank/DDBJ databases">
        <authorList>
            <person name="Swart Estienne"/>
        </authorList>
    </citation>
    <scope>NUCLEOTIDE SEQUENCE [LARGE SCALE GENOMIC DNA]</scope>
    <source>
        <strain evidence="3 4">130c</strain>
    </source>
</reference>
<name>A0A078A052_STYLE</name>
<feature type="region of interest" description="Disordered" evidence="1">
    <location>
        <begin position="326"/>
        <end position="380"/>
    </location>
</feature>
<dbReference type="SUPFAM" id="SSF52949">
    <property type="entry name" value="Macro domain-like"/>
    <property type="match status" value="1"/>
</dbReference>
<dbReference type="SMART" id="SM00506">
    <property type="entry name" value="A1pp"/>
    <property type="match status" value="1"/>
</dbReference>
<dbReference type="AlphaFoldDB" id="A0A078A052"/>
<dbReference type="EMBL" id="CCKQ01004367">
    <property type="protein sequence ID" value="CDW75525.1"/>
    <property type="molecule type" value="Genomic_DNA"/>
</dbReference>
<evidence type="ECO:0000256" key="1">
    <source>
        <dbReference type="SAM" id="MobiDB-lite"/>
    </source>
</evidence>
<feature type="compositionally biased region" description="Basic and acidic residues" evidence="1">
    <location>
        <begin position="95"/>
        <end position="116"/>
    </location>
</feature>
<dbReference type="Pfam" id="PF01661">
    <property type="entry name" value="Macro"/>
    <property type="match status" value="1"/>
</dbReference>
<protein>
    <recommendedName>
        <fullName evidence="2">Macro domain-containing protein</fullName>
    </recommendedName>
</protein>
<dbReference type="InterPro" id="IPR002589">
    <property type="entry name" value="Macro_dom"/>
</dbReference>
<dbReference type="CDD" id="cd02907">
    <property type="entry name" value="Macro_Af1521_BAL-like"/>
    <property type="match status" value="1"/>
</dbReference>
<dbReference type="InParanoid" id="A0A078A052"/>
<sequence>MGKKGKNKKGQNLNNKQTENSVILETQTLKEEELKSSSQQDQLQKETTNIYPMENKQDKTETDQESNVDYKILKTIQVSSMLKIDSQVVRNKISNQEKTKNHSISNEEIKDENDRIGQKKQNIDNEHSQTKNENNLSQDINCYYKVVGKFQVLLEGWLEVSVNMGDITDEKVDAITNAANEYLQHGGGVAGAISKKGGPKIQQESNEWVRDHGRVETGTAGAVTSAGRMKNCQYVIHAVGPVWTYALDQASKLECESISVPAISSGIFGFPRNLCAQILFDAAEEFCYQNQQDSTSLRYVRFTNFDKPTVDVFQKEFQYRYKSQVPIQKQKKSDQNDPLSIIMRKPPNESETNQMELSNEEDQCQQNQSETSKIETKDNIPILHNSAQDKQEELSSNKIDIHGYKSLDQFHKVEQISEQSQPNNQQNQNEEQLKNSLPLSQPDLDDIQAQSIQIAEKDNDKMIINIGKGQNSQKQNINDGTLFQNTIQKQVHLNQGQTVNIKYVPKGSHQEEELEKQNKKYQNNFEDNRVSTKPHYHQNFYNEIPNDHNRIHQGIGNLQDSHRSKIHERDYNHQFSYGSQEYKYEFRVKDTTLKSIQDQETVFNNQQQQKTVLLKPQSQDDKSIKNKESNEIGCLKEKGTSIEKIGENISKLSNPKQTQPANLEKESPKKKAKSKQVPKFELDGWKGLEPQHFN</sequence>
<feature type="compositionally biased region" description="Polar residues" evidence="1">
    <location>
        <begin position="650"/>
        <end position="661"/>
    </location>
</feature>